<sequence>MSSSFIYNLPQELIDRIALLLTQEDRHACLFVCKQWYKVFLPNLYRCVKVHNRQALQSFFMTLQQSSSVSPEYPLGWLVRDLTLGQGTQLLPYRATDLRDKNYRIGLSRQRWGALPRLCPYLEILDFHWTTWIEIEENSSDVLFQWQSLRQTAPFHRYDILFKFVDTYGQRLTRLELTRAVVEQVTDWQLLFSRVPALLHLTLTCSIDFGSLMVGPLTIYLDDLIPHLPKYLKSLSLAMFNITMRQEESGQQQLQYIHDSLQTLELHLVEFRSPVAITYFGQSFPQLQSLSFGRTVSSNHSFEHEYVQAFATLLRQSKHLMYLSMNPIWNTGLLGVIRHASLMELRTGSINGQIEHQPGTRIARETFPKVLAALSPDATALEIAVPPSLVNIDEWIRPLSTTCPHLSTLELTGNRDASYLLTPSNNHHHRFSLHTILNALSGSLHTLIIRNATVYVPPQQHSSLHNPLSYHACQQQSTSVLKHFGVHQSIIRADIFDYLATHCPSFNSLSVTDCHYYVLLPCVHLDIRFPNHDLQSVVLRSIGVVCEQPEQQKTMAMGMSLALKYDGIFYHSSYHKPSFVRNLVRLEQFPLLTQKEIVLYSGGNHGTTEAGLEKLQKEWFKAHREHRYAYGQNLIPDKSFGYVSLNARTVRKCSFESVLL</sequence>
<evidence type="ECO:0000313" key="1">
    <source>
        <dbReference type="EMBL" id="KAI9278369.1"/>
    </source>
</evidence>
<gene>
    <name evidence="1" type="ORF">BDA99DRAFT_492004</name>
</gene>
<reference evidence="1" key="1">
    <citation type="journal article" date="2022" name="IScience">
        <title>Evolution of zygomycete secretomes and the origins of terrestrial fungal ecologies.</title>
        <authorList>
            <person name="Chang Y."/>
            <person name="Wang Y."/>
            <person name="Mondo S."/>
            <person name="Ahrendt S."/>
            <person name="Andreopoulos W."/>
            <person name="Barry K."/>
            <person name="Beard J."/>
            <person name="Benny G.L."/>
            <person name="Blankenship S."/>
            <person name="Bonito G."/>
            <person name="Cuomo C."/>
            <person name="Desiro A."/>
            <person name="Gervers K.A."/>
            <person name="Hundley H."/>
            <person name="Kuo A."/>
            <person name="LaButti K."/>
            <person name="Lang B.F."/>
            <person name="Lipzen A."/>
            <person name="O'Donnell K."/>
            <person name="Pangilinan J."/>
            <person name="Reynolds N."/>
            <person name="Sandor L."/>
            <person name="Smith M.E."/>
            <person name="Tsang A."/>
            <person name="Grigoriev I.V."/>
            <person name="Stajich J.E."/>
            <person name="Spatafora J.W."/>
        </authorList>
    </citation>
    <scope>NUCLEOTIDE SEQUENCE</scope>
    <source>
        <strain evidence="1">RSA 2281</strain>
    </source>
</reference>
<protein>
    <recommendedName>
        <fullName evidence="3">F-box domain-containing protein</fullName>
    </recommendedName>
</protein>
<dbReference type="SUPFAM" id="SSF81383">
    <property type="entry name" value="F-box domain"/>
    <property type="match status" value="1"/>
</dbReference>
<dbReference type="InterPro" id="IPR032675">
    <property type="entry name" value="LRR_dom_sf"/>
</dbReference>
<accession>A0AAD5PM49</accession>
<organism evidence="1 2">
    <name type="scientific">Phascolomyces articulosus</name>
    <dbReference type="NCBI Taxonomy" id="60185"/>
    <lineage>
        <taxon>Eukaryota</taxon>
        <taxon>Fungi</taxon>
        <taxon>Fungi incertae sedis</taxon>
        <taxon>Mucoromycota</taxon>
        <taxon>Mucoromycotina</taxon>
        <taxon>Mucoromycetes</taxon>
        <taxon>Mucorales</taxon>
        <taxon>Lichtheimiaceae</taxon>
        <taxon>Phascolomyces</taxon>
    </lineage>
</organism>
<proteinExistence type="predicted"/>
<dbReference type="Gene3D" id="3.80.10.10">
    <property type="entry name" value="Ribonuclease Inhibitor"/>
    <property type="match status" value="1"/>
</dbReference>
<dbReference type="InterPro" id="IPR036047">
    <property type="entry name" value="F-box-like_dom_sf"/>
</dbReference>
<keyword evidence="2" id="KW-1185">Reference proteome</keyword>
<comment type="caution">
    <text evidence="1">The sequence shown here is derived from an EMBL/GenBank/DDBJ whole genome shotgun (WGS) entry which is preliminary data.</text>
</comment>
<reference evidence="1" key="2">
    <citation type="submission" date="2023-02" db="EMBL/GenBank/DDBJ databases">
        <authorList>
            <consortium name="DOE Joint Genome Institute"/>
            <person name="Mondo S.J."/>
            <person name="Chang Y."/>
            <person name="Wang Y."/>
            <person name="Ahrendt S."/>
            <person name="Andreopoulos W."/>
            <person name="Barry K."/>
            <person name="Beard J."/>
            <person name="Benny G.L."/>
            <person name="Blankenship S."/>
            <person name="Bonito G."/>
            <person name="Cuomo C."/>
            <person name="Desiro A."/>
            <person name="Gervers K.A."/>
            <person name="Hundley H."/>
            <person name="Kuo A."/>
            <person name="LaButti K."/>
            <person name="Lang B.F."/>
            <person name="Lipzen A."/>
            <person name="O'Donnell K."/>
            <person name="Pangilinan J."/>
            <person name="Reynolds N."/>
            <person name="Sandor L."/>
            <person name="Smith M.W."/>
            <person name="Tsang A."/>
            <person name="Grigoriev I.V."/>
            <person name="Stajich J.E."/>
            <person name="Spatafora J.W."/>
        </authorList>
    </citation>
    <scope>NUCLEOTIDE SEQUENCE</scope>
    <source>
        <strain evidence="1">RSA 2281</strain>
    </source>
</reference>
<evidence type="ECO:0000313" key="2">
    <source>
        <dbReference type="Proteomes" id="UP001209540"/>
    </source>
</evidence>
<dbReference type="Gene3D" id="1.20.1280.50">
    <property type="match status" value="1"/>
</dbReference>
<name>A0AAD5PM49_9FUNG</name>
<evidence type="ECO:0008006" key="3">
    <source>
        <dbReference type="Google" id="ProtNLM"/>
    </source>
</evidence>
<dbReference type="EMBL" id="JAIXMP010000001">
    <property type="protein sequence ID" value="KAI9278369.1"/>
    <property type="molecule type" value="Genomic_DNA"/>
</dbReference>
<dbReference type="SUPFAM" id="SSF52047">
    <property type="entry name" value="RNI-like"/>
    <property type="match status" value="1"/>
</dbReference>
<dbReference type="AlphaFoldDB" id="A0AAD5PM49"/>
<dbReference type="Proteomes" id="UP001209540">
    <property type="component" value="Unassembled WGS sequence"/>
</dbReference>